<keyword evidence="2" id="KW-1185">Reference proteome</keyword>
<protein>
    <submittedName>
        <fullName evidence="1 3">Uncharacterized protein</fullName>
    </submittedName>
</protein>
<organism evidence="3">
    <name type="scientific">Nippostrongylus brasiliensis</name>
    <name type="common">Rat hookworm</name>
    <dbReference type="NCBI Taxonomy" id="27835"/>
    <lineage>
        <taxon>Eukaryota</taxon>
        <taxon>Metazoa</taxon>
        <taxon>Ecdysozoa</taxon>
        <taxon>Nematoda</taxon>
        <taxon>Chromadorea</taxon>
        <taxon>Rhabditida</taxon>
        <taxon>Rhabditina</taxon>
        <taxon>Rhabditomorpha</taxon>
        <taxon>Strongyloidea</taxon>
        <taxon>Heligmosomidae</taxon>
        <taxon>Nippostrongylus</taxon>
    </lineage>
</organism>
<dbReference type="WBParaSite" id="NBR_0001858501-mRNA-1">
    <property type="protein sequence ID" value="NBR_0001858501-mRNA-1"/>
    <property type="gene ID" value="NBR_0001858501"/>
</dbReference>
<proteinExistence type="predicted"/>
<gene>
    <name evidence="1" type="ORF">NBR_LOCUS18586</name>
</gene>
<dbReference type="EMBL" id="UYSL01023537">
    <property type="protein sequence ID" value="VDL82311.1"/>
    <property type="molecule type" value="Genomic_DNA"/>
</dbReference>
<accession>A0A0N4YMZ3</accession>
<dbReference type="AlphaFoldDB" id="A0A0N4YMZ3"/>
<evidence type="ECO:0000313" key="2">
    <source>
        <dbReference type="Proteomes" id="UP000271162"/>
    </source>
</evidence>
<evidence type="ECO:0000313" key="3">
    <source>
        <dbReference type="WBParaSite" id="NBR_0001858501-mRNA-1"/>
    </source>
</evidence>
<evidence type="ECO:0000313" key="1">
    <source>
        <dbReference type="EMBL" id="VDL82311.1"/>
    </source>
</evidence>
<reference evidence="1 2" key="2">
    <citation type="submission" date="2018-11" db="EMBL/GenBank/DDBJ databases">
        <authorList>
            <consortium name="Pathogen Informatics"/>
        </authorList>
    </citation>
    <scope>NUCLEOTIDE SEQUENCE [LARGE SCALE GENOMIC DNA]</scope>
</reference>
<name>A0A0N4YMZ3_NIPBR</name>
<sequence length="152" mass="17714">MLEIVCSENRTIKKQLDANRQQQPEGVKEIAKELPELKDIVKERRQMKIQPQAADSKLSTAISTLTEVQKQTHEESKKRFDDWQKDITVRINNLLQMKTPCALTKVDLINTVRKEYATFSQRQELRHNERSAVATNEDMQKTLARLRTYACT</sequence>
<dbReference type="Proteomes" id="UP000271162">
    <property type="component" value="Unassembled WGS sequence"/>
</dbReference>
<reference evidence="3" key="1">
    <citation type="submission" date="2017-02" db="UniProtKB">
        <authorList>
            <consortium name="WormBaseParasite"/>
        </authorList>
    </citation>
    <scope>IDENTIFICATION</scope>
</reference>